<dbReference type="PANTHER" id="PTHR30087">
    <property type="entry name" value="INNER MEMBRANE PROTEIN"/>
    <property type="match status" value="1"/>
</dbReference>
<sequence>MKNIIATQVLEHDIANQTTGDARPVSIQVGLSACLAGHKVRYNGGHTQSRLCLAILSKYFHFKTFCPEVAAGFGTPRPTMRLIGSPVAPQLSFSNDETVDLSEQLTNGFEDKLPEMDSLDGYILMKNSPSCGLERVKVYQPNGHPHATPGIGLFAQALKETYPQMPIEEEGRLNDDILYDNFVMRVYAHHNFRNEVLAQPSLASLTKFHASYKYILMAHSQQQAKRLGRIVASQKKVPLEKLINSYFAEFMCVLSKPATRKNHTNTLLHILGYLKRSVPSPARNDIAAAILKYKDGITPLATPLALLTHYLGQYASNYINTQRYLQPYPESIHPIRKYCR</sequence>
<dbReference type="RefSeq" id="WP_342854361.1">
    <property type="nucleotide sequence ID" value="NZ_JBBMRA010000007.1"/>
</dbReference>
<organism evidence="2 3">
    <name type="scientific">Neptuniibacter pectenicola</name>
    <dbReference type="NCBI Taxonomy" id="1806669"/>
    <lineage>
        <taxon>Bacteria</taxon>
        <taxon>Pseudomonadati</taxon>
        <taxon>Pseudomonadota</taxon>
        <taxon>Gammaproteobacteria</taxon>
        <taxon>Oceanospirillales</taxon>
        <taxon>Oceanospirillaceae</taxon>
        <taxon>Neptuniibacter</taxon>
    </lineage>
</organism>
<dbReference type="Pfam" id="PF04463">
    <property type="entry name" value="2-thiour_desulf"/>
    <property type="match status" value="1"/>
</dbReference>
<dbReference type="InterPro" id="IPR017087">
    <property type="entry name" value="UCP037004"/>
</dbReference>
<dbReference type="Pfam" id="PF08349">
    <property type="entry name" value="DUF1722"/>
    <property type="match status" value="1"/>
</dbReference>
<feature type="domain" description="DUF1722" evidence="1">
    <location>
        <begin position="213"/>
        <end position="329"/>
    </location>
</feature>
<gene>
    <name evidence="2" type="ORF">WNY58_09165</name>
</gene>
<reference evidence="2 3" key="1">
    <citation type="submission" date="2024-03" db="EMBL/GenBank/DDBJ databases">
        <title>Community enrichment and isolation of bacterial strains for fucoidan degradation.</title>
        <authorList>
            <person name="Sichert A."/>
        </authorList>
    </citation>
    <scope>NUCLEOTIDE SEQUENCE [LARGE SCALE GENOMIC DNA]</scope>
    <source>
        <strain evidence="2 3">AS76</strain>
    </source>
</reference>
<evidence type="ECO:0000259" key="1">
    <source>
        <dbReference type="Pfam" id="PF08349"/>
    </source>
</evidence>
<dbReference type="PIRSF" id="PIRSF037004">
    <property type="entry name" value="UCP037004"/>
    <property type="match status" value="1"/>
</dbReference>
<dbReference type="InterPro" id="IPR013560">
    <property type="entry name" value="DUF1722"/>
</dbReference>
<dbReference type="PANTHER" id="PTHR30087:SF0">
    <property type="entry name" value="INNER MEMBRANE PROTEIN"/>
    <property type="match status" value="1"/>
</dbReference>
<dbReference type="PROSITE" id="PS51257">
    <property type="entry name" value="PROKAR_LIPOPROTEIN"/>
    <property type="match status" value="1"/>
</dbReference>
<accession>A0ABU9TS59</accession>
<proteinExistence type="predicted"/>
<keyword evidence="3" id="KW-1185">Reference proteome</keyword>
<protein>
    <submittedName>
        <fullName evidence="2">DUF523 and DUF1722 domain-containing protein</fullName>
    </submittedName>
</protein>
<evidence type="ECO:0000313" key="3">
    <source>
        <dbReference type="Proteomes" id="UP001449225"/>
    </source>
</evidence>
<name>A0ABU9TS59_9GAMM</name>
<comment type="caution">
    <text evidence="2">The sequence shown here is derived from an EMBL/GenBank/DDBJ whole genome shotgun (WGS) entry which is preliminary data.</text>
</comment>
<dbReference type="InterPro" id="IPR007553">
    <property type="entry name" value="2-thiour_desulf"/>
</dbReference>
<dbReference type="EMBL" id="JBBMRA010000007">
    <property type="protein sequence ID" value="MEM5536559.1"/>
    <property type="molecule type" value="Genomic_DNA"/>
</dbReference>
<dbReference type="Proteomes" id="UP001449225">
    <property type="component" value="Unassembled WGS sequence"/>
</dbReference>
<evidence type="ECO:0000313" key="2">
    <source>
        <dbReference type="EMBL" id="MEM5536559.1"/>
    </source>
</evidence>